<dbReference type="PANTHER" id="PTHR11236:SF48">
    <property type="entry name" value="ISOCHORISMATE SYNTHASE MENF"/>
    <property type="match status" value="1"/>
</dbReference>
<comment type="caution">
    <text evidence="18">The sequence shown here is derived from an EMBL/GenBank/DDBJ whole genome shotgun (WGS) entry which is preliminary data.</text>
</comment>
<evidence type="ECO:0000256" key="11">
    <source>
        <dbReference type="ARBA" id="ARBA00023141"/>
    </source>
</evidence>
<gene>
    <name evidence="15 18" type="primary">trpE</name>
    <name evidence="18" type="ORF">LKD28_04575</name>
</gene>
<evidence type="ECO:0000256" key="14">
    <source>
        <dbReference type="ARBA" id="ARBA00047683"/>
    </source>
</evidence>
<comment type="similarity">
    <text evidence="3 15">Belongs to the anthranilate synthase component I family.</text>
</comment>
<dbReference type="Gene3D" id="3.60.120.10">
    <property type="entry name" value="Anthranilate synthase"/>
    <property type="match status" value="1"/>
</dbReference>
<evidence type="ECO:0000256" key="1">
    <source>
        <dbReference type="ARBA" id="ARBA00001946"/>
    </source>
</evidence>
<dbReference type="Pfam" id="PF00425">
    <property type="entry name" value="Chorismate_bind"/>
    <property type="match status" value="1"/>
</dbReference>
<dbReference type="PANTHER" id="PTHR11236">
    <property type="entry name" value="AMINOBENZOATE/ANTHRANILATE SYNTHASE"/>
    <property type="match status" value="1"/>
</dbReference>
<dbReference type="InterPro" id="IPR019999">
    <property type="entry name" value="Anth_synth_I-like"/>
</dbReference>
<feature type="domain" description="Chorismate-utilising enzyme C-terminal" evidence="16">
    <location>
        <begin position="221"/>
        <end position="475"/>
    </location>
</feature>
<comment type="catalytic activity">
    <reaction evidence="14 15">
        <text>chorismate + L-glutamine = anthranilate + pyruvate + L-glutamate + H(+)</text>
        <dbReference type="Rhea" id="RHEA:21732"/>
        <dbReference type="ChEBI" id="CHEBI:15361"/>
        <dbReference type="ChEBI" id="CHEBI:15378"/>
        <dbReference type="ChEBI" id="CHEBI:16567"/>
        <dbReference type="ChEBI" id="CHEBI:29748"/>
        <dbReference type="ChEBI" id="CHEBI:29985"/>
        <dbReference type="ChEBI" id="CHEBI:58359"/>
        <dbReference type="EC" id="4.1.3.27"/>
    </reaction>
</comment>
<evidence type="ECO:0000256" key="8">
    <source>
        <dbReference type="ARBA" id="ARBA00022723"/>
    </source>
</evidence>
<dbReference type="InterPro" id="IPR005256">
    <property type="entry name" value="Anth_synth_I_PabB"/>
</dbReference>
<dbReference type="SUPFAM" id="SSF56322">
    <property type="entry name" value="ADC synthase"/>
    <property type="match status" value="1"/>
</dbReference>
<evidence type="ECO:0000256" key="5">
    <source>
        <dbReference type="ARBA" id="ARBA00012266"/>
    </source>
</evidence>
<feature type="domain" description="Anthranilate synthase component I N-terminal" evidence="17">
    <location>
        <begin position="28"/>
        <end position="172"/>
    </location>
</feature>
<keyword evidence="12 15" id="KW-0456">Lyase</keyword>
<sequence length="491" mass="55515">MIRPTLEEAMQYQKDYKVVPVLKEIYSDIRTPMQVLKILKKASKHCYMLESVENQENWGRYTFLGYKPKLCVTCMNGKLKVTDVNGTVIREEMVQHPEACINEILADYKSPKIEGFPTFTGGLVGYFAYDYIKYSEPKLNLDAEDEEGFNDVDLMLFDKVIAFDNVKQKLLIIANAKTDILTENYIHAVEEISEIIELIKHGEEAEVEPAKMTSEYRKLFDKEDFCNMVEKAKNYIYEGDIFQVVLSNRLEADFSGSLLNTYRVLRTINPSPYMFYFSGNDIEVAGASPETLVKLENGVLHTFPLAGTRPRGKTKEEDLKNEEELLADEKERSEHNMLVDLGRNDIGKISKFGSVEVEKYMSIERYSHVMHIGSTVRGELRDDCSVTDAVDAILPAGTLSGAPKIRACEIINELENNKRGIYGGAIGYIDFTGNLDTCIAIRIAYKKNGKVFVRSGAGIVADSVPENEYQECINKAKAVMKAIEISQEMTD</sequence>
<comment type="pathway">
    <text evidence="2 15">Amino-acid biosynthesis; L-tryptophan biosynthesis; L-tryptophan from chorismate: step 1/5.</text>
</comment>
<evidence type="ECO:0000256" key="10">
    <source>
        <dbReference type="ARBA" id="ARBA00022842"/>
    </source>
</evidence>
<dbReference type="EC" id="4.1.3.27" evidence="5 15"/>
<evidence type="ECO:0000259" key="16">
    <source>
        <dbReference type="Pfam" id="PF00425"/>
    </source>
</evidence>
<keyword evidence="7 15" id="KW-0028">Amino-acid biosynthesis</keyword>
<evidence type="ECO:0000256" key="3">
    <source>
        <dbReference type="ARBA" id="ARBA00009562"/>
    </source>
</evidence>
<evidence type="ECO:0000256" key="7">
    <source>
        <dbReference type="ARBA" id="ARBA00022605"/>
    </source>
</evidence>
<keyword evidence="10 15" id="KW-0460">Magnesium</keyword>
<proteinExistence type="inferred from homology"/>
<keyword evidence="19" id="KW-1185">Reference proteome</keyword>
<evidence type="ECO:0000256" key="6">
    <source>
        <dbReference type="ARBA" id="ARBA00020653"/>
    </source>
</evidence>
<comment type="function">
    <text evidence="13 15">Part of a heterotetrameric complex that catalyzes the two-step biosynthesis of anthranilate, an intermediate in the biosynthesis of L-tryptophan. In the first step, the glutamine-binding beta subunit (TrpG) of anthranilate synthase (AS) provides the glutamine amidotransferase activity which generates ammonia as a substrate that, along with chorismate, is used in the second step, catalyzed by the large alpha subunit of AS (TrpE) to produce anthranilate. In the absence of TrpG, TrpE can synthesize anthranilate directly from chorismate and high concentrations of ammonia.</text>
</comment>
<evidence type="ECO:0000256" key="4">
    <source>
        <dbReference type="ARBA" id="ARBA00011575"/>
    </source>
</evidence>
<evidence type="ECO:0000259" key="17">
    <source>
        <dbReference type="Pfam" id="PF04715"/>
    </source>
</evidence>
<keyword evidence="8 15" id="KW-0479">Metal-binding</keyword>
<dbReference type="GO" id="GO:0004049">
    <property type="term" value="F:anthranilate synthase activity"/>
    <property type="evidence" value="ECO:0007669"/>
    <property type="project" value="UniProtKB-EC"/>
</dbReference>
<dbReference type="InterPro" id="IPR006805">
    <property type="entry name" value="Anth_synth_I_N"/>
</dbReference>
<dbReference type="Proteomes" id="UP001198495">
    <property type="component" value="Unassembled WGS sequence"/>
</dbReference>
<comment type="subunit">
    <text evidence="4 15">Heterotetramer consisting of two non-identical subunits: a beta subunit (TrpG) and a large alpha subunit (TrpE).</text>
</comment>
<comment type="cofactor">
    <cofactor evidence="1 15">
        <name>Mg(2+)</name>
        <dbReference type="ChEBI" id="CHEBI:18420"/>
    </cofactor>
</comment>
<evidence type="ECO:0000256" key="13">
    <source>
        <dbReference type="ARBA" id="ARBA00025634"/>
    </source>
</evidence>
<evidence type="ECO:0000256" key="9">
    <source>
        <dbReference type="ARBA" id="ARBA00022822"/>
    </source>
</evidence>
<dbReference type="InterPro" id="IPR015890">
    <property type="entry name" value="Chorismate_C"/>
</dbReference>
<keyword evidence="11 15" id="KW-0057">Aromatic amino acid biosynthesis</keyword>
<dbReference type="NCBIfam" id="TIGR00564">
    <property type="entry name" value="trpE_most"/>
    <property type="match status" value="1"/>
</dbReference>
<name>A0ABS8FMB3_9FIRM</name>
<dbReference type="InterPro" id="IPR005801">
    <property type="entry name" value="ADC_synthase"/>
</dbReference>
<dbReference type="EMBL" id="JAJEQT010000002">
    <property type="protein sequence ID" value="MCC2218312.1"/>
    <property type="molecule type" value="Genomic_DNA"/>
</dbReference>
<dbReference type="Pfam" id="PF04715">
    <property type="entry name" value="Anth_synt_I_N"/>
    <property type="match status" value="1"/>
</dbReference>
<reference evidence="18 19" key="1">
    <citation type="submission" date="2021-10" db="EMBL/GenBank/DDBJ databases">
        <title>Anaerobic single-cell dispensing facilitates the cultivation of human gut bacteria.</title>
        <authorList>
            <person name="Afrizal A."/>
        </authorList>
    </citation>
    <scope>NUCLEOTIDE SEQUENCE [LARGE SCALE GENOMIC DNA]</scope>
    <source>
        <strain evidence="18 19">CLA-AA-H212</strain>
    </source>
</reference>
<evidence type="ECO:0000256" key="2">
    <source>
        <dbReference type="ARBA" id="ARBA00004873"/>
    </source>
</evidence>
<protein>
    <recommendedName>
        <fullName evidence="6 15">Anthranilate synthase component 1</fullName>
        <ecNumber evidence="5 15">4.1.3.27</ecNumber>
    </recommendedName>
</protein>
<dbReference type="RefSeq" id="WP_227573074.1">
    <property type="nucleotide sequence ID" value="NZ_JAJEQT010000002.1"/>
</dbReference>
<keyword evidence="9 15" id="KW-0822">Tryptophan biosynthesis</keyword>
<evidence type="ECO:0000256" key="15">
    <source>
        <dbReference type="RuleBase" id="RU364045"/>
    </source>
</evidence>
<evidence type="ECO:0000313" key="18">
    <source>
        <dbReference type="EMBL" id="MCC2218312.1"/>
    </source>
</evidence>
<evidence type="ECO:0000256" key="12">
    <source>
        <dbReference type="ARBA" id="ARBA00023239"/>
    </source>
</evidence>
<dbReference type="PRINTS" id="PR00095">
    <property type="entry name" value="ANTSNTHASEI"/>
</dbReference>
<evidence type="ECO:0000313" key="19">
    <source>
        <dbReference type="Proteomes" id="UP001198495"/>
    </source>
</evidence>
<organism evidence="18 19">
    <name type="scientific">Coprococcus hominis</name>
    <name type="common">ex Arizal et al. 2022</name>
    <dbReference type="NCBI Taxonomy" id="2881262"/>
    <lineage>
        <taxon>Bacteria</taxon>
        <taxon>Bacillati</taxon>
        <taxon>Bacillota</taxon>
        <taxon>Clostridia</taxon>
        <taxon>Lachnospirales</taxon>
        <taxon>Lachnospiraceae</taxon>
        <taxon>Coprococcus</taxon>
    </lineage>
</organism>
<accession>A0ABS8FMB3</accession>